<accession>A0AAV8UBL0</accession>
<dbReference type="Proteomes" id="UP001159364">
    <property type="component" value="Linkage Group LG08"/>
</dbReference>
<protein>
    <submittedName>
        <fullName evidence="1">Uncharacterized protein</fullName>
    </submittedName>
</protein>
<proteinExistence type="predicted"/>
<dbReference type="EMBL" id="JAIWQS010000008">
    <property type="protein sequence ID" value="KAJ8899781.1"/>
    <property type="molecule type" value="Genomic_DNA"/>
</dbReference>
<evidence type="ECO:0000313" key="2">
    <source>
        <dbReference type="Proteomes" id="UP001159364"/>
    </source>
</evidence>
<gene>
    <name evidence="1" type="ORF">K2173_019481</name>
</gene>
<dbReference type="AlphaFoldDB" id="A0AAV8UBL0"/>
<name>A0AAV8UBL0_9ROSI</name>
<evidence type="ECO:0000313" key="1">
    <source>
        <dbReference type="EMBL" id="KAJ8899781.1"/>
    </source>
</evidence>
<sequence length="111" mass="12165">MNPYDVDKVKADNSQPKIPLTLSSCSKPAAADVKRSLQYKTRFDSVAKHKGGTHCLSLHSLSCISHYSLNSTAINFLLSLLYFGGSDVRSILRLHAPLSALDCSLFLLEIL</sequence>
<reference evidence="1 2" key="1">
    <citation type="submission" date="2021-09" db="EMBL/GenBank/DDBJ databases">
        <title>Genomic insights and catalytic innovation underlie evolution of tropane alkaloids biosynthesis.</title>
        <authorList>
            <person name="Wang Y.-J."/>
            <person name="Tian T."/>
            <person name="Huang J.-P."/>
            <person name="Huang S.-X."/>
        </authorList>
    </citation>
    <scope>NUCLEOTIDE SEQUENCE [LARGE SCALE GENOMIC DNA]</scope>
    <source>
        <strain evidence="1">KIB-2018</strain>
        <tissue evidence="1">Leaf</tissue>
    </source>
</reference>
<comment type="caution">
    <text evidence="1">The sequence shown here is derived from an EMBL/GenBank/DDBJ whole genome shotgun (WGS) entry which is preliminary data.</text>
</comment>
<organism evidence="1 2">
    <name type="scientific">Erythroxylum novogranatense</name>
    <dbReference type="NCBI Taxonomy" id="1862640"/>
    <lineage>
        <taxon>Eukaryota</taxon>
        <taxon>Viridiplantae</taxon>
        <taxon>Streptophyta</taxon>
        <taxon>Embryophyta</taxon>
        <taxon>Tracheophyta</taxon>
        <taxon>Spermatophyta</taxon>
        <taxon>Magnoliopsida</taxon>
        <taxon>eudicotyledons</taxon>
        <taxon>Gunneridae</taxon>
        <taxon>Pentapetalae</taxon>
        <taxon>rosids</taxon>
        <taxon>fabids</taxon>
        <taxon>Malpighiales</taxon>
        <taxon>Erythroxylaceae</taxon>
        <taxon>Erythroxylum</taxon>
    </lineage>
</organism>
<keyword evidence="2" id="KW-1185">Reference proteome</keyword>